<dbReference type="Pfam" id="PF14244">
    <property type="entry name" value="Retrotran_gag_3"/>
    <property type="match status" value="1"/>
</dbReference>
<dbReference type="SUPFAM" id="SSF56672">
    <property type="entry name" value="DNA/RNA polymerases"/>
    <property type="match status" value="1"/>
</dbReference>
<dbReference type="InterPro" id="IPR001584">
    <property type="entry name" value="Integrase_cat-core"/>
</dbReference>
<dbReference type="InterPro" id="IPR036397">
    <property type="entry name" value="RNaseH_sf"/>
</dbReference>
<reference evidence="4 5" key="1">
    <citation type="submission" date="2024-04" db="EMBL/GenBank/DDBJ databases">
        <authorList>
            <person name="Fracassetti M."/>
        </authorList>
    </citation>
    <scope>NUCLEOTIDE SEQUENCE [LARGE SCALE GENOMIC DNA]</scope>
</reference>
<dbReference type="PROSITE" id="PS50994">
    <property type="entry name" value="INTEGRASE"/>
    <property type="match status" value="1"/>
</dbReference>
<dbReference type="PANTHER" id="PTHR11439:SF511">
    <property type="match status" value="1"/>
</dbReference>
<dbReference type="Proteomes" id="UP001497516">
    <property type="component" value="Chromosome 1"/>
</dbReference>
<dbReference type="InterPro" id="IPR054722">
    <property type="entry name" value="PolX-like_BBD"/>
</dbReference>
<name>A0AAV2CKS6_9ROSI</name>
<keyword evidence="1" id="KW-0645">Protease</keyword>
<dbReference type="Pfam" id="PF13976">
    <property type="entry name" value="gag_pre-integrs"/>
    <property type="match status" value="1"/>
</dbReference>
<dbReference type="Pfam" id="PF07727">
    <property type="entry name" value="RVT_2"/>
    <property type="match status" value="1"/>
</dbReference>
<dbReference type="SUPFAM" id="SSF53098">
    <property type="entry name" value="Ribonuclease H-like"/>
    <property type="match status" value="1"/>
</dbReference>
<accession>A0AAV2CKS6</accession>
<evidence type="ECO:0000256" key="1">
    <source>
        <dbReference type="ARBA" id="ARBA00022750"/>
    </source>
</evidence>
<dbReference type="Pfam" id="PF25597">
    <property type="entry name" value="SH3_retrovirus"/>
    <property type="match status" value="1"/>
</dbReference>
<feature type="compositionally biased region" description="Basic and acidic residues" evidence="2">
    <location>
        <begin position="297"/>
        <end position="308"/>
    </location>
</feature>
<dbReference type="InterPro" id="IPR012337">
    <property type="entry name" value="RNaseH-like_sf"/>
</dbReference>
<dbReference type="GO" id="GO:0003676">
    <property type="term" value="F:nucleic acid binding"/>
    <property type="evidence" value="ECO:0007669"/>
    <property type="project" value="InterPro"/>
</dbReference>
<dbReference type="Gene3D" id="3.30.420.10">
    <property type="entry name" value="Ribonuclease H-like superfamily/Ribonuclease H"/>
    <property type="match status" value="1"/>
</dbReference>
<dbReference type="EMBL" id="OZ034813">
    <property type="protein sequence ID" value="CAL1357037.1"/>
    <property type="molecule type" value="Genomic_DNA"/>
</dbReference>
<dbReference type="CDD" id="cd09272">
    <property type="entry name" value="RNase_HI_RT_Ty1"/>
    <property type="match status" value="1"/>
</dbReference>
<dbReference type="GO" id="GO:0015074">
    <property type="term" value="P:DNA integration"/>
    <property type="evidence" value="ECO:0007669"/>
    <property type="project" value="InterPro"/>
</dbReference>
<dbReference type="InterPro" id="IPR025724">
    <property type="entry name" value="GAG-pre-integrase_dom"/>
</dbReference>
<dbReference type="InterPro" id="IPR057670">
    <property type="entry name" value="SH3_retrovirus"/>
</dbReference>
<gene>
    <name evidence="4" type="ORF">LTRI10_LOCUS4697</name>
</gene>
<protein>
    <recommendedName>
        <fullName evidence="3">Integrase catalytic domain-containing protein</fullName>
    </recommendedName>
</protein>
<keyword evidence="1" id="KW-0378">Hydrolase</keyword>
<dbReference type="PANTHER" id="PTHR11439">
    <property type="entry name" value="GAG-POL-RELATED RETROTRANSPOSON"/>
    <property type="match status" value="1"/>
</dbReference>
<dbReference type="InterPro" id="IPR013103">
    <property type="entry name" value="RVT_2"/>
</dbReference>
<sequence>MAVGDETSSGTKAAVVGADDAIPLASPLYLHPSENPGQLFGSDLLTDLNYGEWVNDMTEALVAKNKMALVDGSLPRSAVGTGPRADAWDRCDAMVKGWLKTAMSKEVRNSVRGVRTAREIWSDLQQHFGTGSATRAYELRLLIGSLRQEKLSVSAFYTKLRTYWDELQTISINPKCSCGGCTCDVAKQTREKLETERLFDFLLGLDDVFAVVRSQILRMKPVPSLAEAYQLVAGEEQQKQLTAGRRPSVESAAFQVREEQSKSASSAERPTRCSHCRKLGHTKEMCYRLIGFPSDYGKTKSRDSDRPSSARKPQGEAATRAAHVDNEDSPIPGLNNTQFASLKQFFSSPIPAPDPTAHMAGNFTDPSEWLLDSGCNEHIVCDASWLDNIDRSGSHSPVRIPNGRYIPVEGVGSVQLNDRLILRRVLYVPDFKCNLLSVSRLTQDNAIALLFLADFCIIQDSRSKTVIGLGRLRDGLYYLQWDATVSSVHGPGVGAFAASYGEHSLWHRRLGHPSAEKHSLLRGVLGSAVSGPVKLHCDSCLRAKQTRSVFPSSSITTRGCFELIHVDIRGGYKTPSLDGSRFFLTVVDDFSRATWIYLLKYKSDVEQHIRSFCQMAATQFDCSVKRIQADNGMEFQTTFLRSYYAEHGILLQTSCVNTPQQNGVVERKHRHLLDTARALRFHAGLPVRFWGECVLTATYLINRLPSSVLAGKTPFEVLLGRVPTYTHLHAFGCLAYAKDTSSGLDKFAPRGRRGVFVGYPNSQKGYRIYDLASRRIITSRDVHFVESEFPFLRPTAELPSNTTLPAVSPLSAVEVEGELDPMVLEHAQVAEDVHESFDVGDVSPSPLHGVHGASDVEEPDASSDSAPSATAPLDPPPAPRRGDRIRRPPSKLAIYDVDLPGSSSHAASGSSLPPASHPISNHVSYHHFSYSHRAFLAAITQVVEPRHFRTAVQYACWREAMIKEITALEANGTWTLEFLPPGKRAIDCKWVYKIKYHPDGSVERYKARLVAKGFTQVEGVDFHDTFAPVAKLVTVRVLIAVAVSKGWPLHQLDVNNAFLHGDLQEEVYMKLPPGFAAKGDTRVCRLRRSLYGLRQASRNWYSKFTLALAELGFVASRADPSLLLYHRGASFVAALIYVDDVVLTGNDDAFISRVKSFLDDMFSIKDLGPLKYFLGIEVARSPAGIILSQRKYTLDILHDAGVAGARPSSFPMEQNHTLTRPGPASDEVVDASSYRRLVGRLLYLTVTRPDITYAVNVLSQFVHAPRPEHVTAAHRVLRYLKTAPGQGLFFPSDSSLTLTAYCDADWGGCQTTRRSTTGYVVQLGSAPISWRTKKQRVVARSSAEAEYRAMASVVSEVVWLRFLLTELGVPQSAPTPLYCDNQAALHIAANPVFHERTKHVEMDCHFVRERVVTGVVDPLKIASSSQLADILTKALGADQFHSLLSKLGICDLHAST</sequence>
<evidence type="ECO:0000313" key="4">
    <source>
        <dbReference type="EMBL" id="CAL1357037.1"/>
    </source>
</evidence>
<feature type="region of interest" description="Disordered" evidence="2">
    <location>
        <begin position="838"/>
        <end position="887"/>
    </location>
</feature>
<organism evidence="4 5">
    <name type="scientific">Linum trigynum</name>
    <dbReference type="NCBI Taxonomy" id="586398"/>
    <lineage>
        <taxon>Eukaryota</taxon>
        <taxon>Viridiplantae</taxon>
        <taxon>Streptophyta</taxon>
        <taxon>Embryophyta</taxon>
        <taxon>Tracheophyta</taxon>
        <taxon>Spermatophyta</taxon>
        <taxon>Magnoliopsida</taxon>
        <taxon>eudicotyledons</taxon>
        <taxon>Gunneridae</taxon>
        <taxon>Pentapetalae</taxon>
        <taxon>rosids</taxon>
        <taxon>fabids</taxon>
        <taxon>Malpighiales</taxon>
        <taxon>Linaceae</taxon>
        <taxon>Linum</taxon>
    </lineage>
</organism>
<feature type="domain" description="Integrase catalytic" evidence="3">
    <location>
        <begin position="547"/>
        <end position="722"/>
    </location>
</feature>
<keyword evidence="5" id="KW-1185">Reference proteome</keyword>
<evidence type="ECO:0000256" key="2">
    <source>
        <dbReference type="SAM" id="MobiDB-lite"/>
    </source>
</evidence>
<feature type="region of interest" description="Disordered" evidence="2">
    <location>
        <begin position="242"/>
        <end position="273"/>
    </location>
</feature>
<dbReference type="InterPro" id="IPR043502">
    <property type="entry name" value="DNA/RNA_pol_sf"/>
</dbReference>
<keyword evidence="1" id="KW-0064">Aspartyl protease</keyword>
<feature type="compositionally biased region" description="Low complexity" evidence="2">
    <location>
        <begin position="862"/>
        <end position="872"/>
    </location>
</feature>
<dbReference type="Pfam" id="PF22936">
    <property type="entry name" value="Pol_BBD"/>
    <property type="match status" value="1"/>
</dbReference>
<proteinExistence type="predicted"/>
<dbReference type="InterPro" id="IPR029472">
    <property type="entry name" value="Copia-like_N"/>
</dbReference>
<feature type="region of interest" description="Disordered" evidence="2">
    <location>
        <begin position="297"/>
        <end position="332"/>
    </location>
</feature>
<evidence type="ECO:0000313" key="5">
    <source>
        <dbReference type="Proteomes" id="UP001497516"/>
    </source>
</evidence>
<dbReference type="GO" id="GO:0004190">
    <property type="term" value="F:aspartic-type endopeptidase activity"/>
    <property type="evidence" value="ECO:0007669"/>
    <property type="project" value="UniProtKB-KW"/>
</dbReference>
<evidence type="ECO:0000259" key="3">
    <source>
        <dbReference type="PROSITE" id="PS50994"/>
    </source>
</evidence>